<keyword evidence="3" id="KW-1003">Cell membrane</keyword>
<proteinExistence type="inferred from homology"/>
<feature type="transmembrane region" description="Helical" evidence="7">
    <location>
        <begin position="214"/>
        <end position="233"/>
    </location>
</feature>
<dbReference type="InterPro" id="IPR035906">
    <property type="entry name" value="MetI-like_sf"/>
</dbReference>
<keyword evidence="10" id="KW-1185">Reference proteome</keyword>
<dbReference type="GO" id="GO:0055085">
    <property type="term" value="P:transmembrane transport"/>
    <property type="evidence" value="ECO:0007669"/>
    <property type="project" value="InterPro"/>
</dbReference>
<dbReference type="CDD" id="cd06261">
    <property type="entry name" value="TM_PBP2"/>
    <property type="match status" value="1"/>
</dbReference>
<dbReference type="Pfam" id="PF00528">
    <property type="entry name" value="BPD_transp_1"/>
    <property type="match status" value="1"/>
</dbReference>
<sequence length="309" mass="35083">MRMKSLLTELYRNKSLYSMTLPGLALIFLFSYLPLFGLLVAFKEFNFRDGIWGSPWIHPFYGNFRFLFSTGSSAMRATFNTLYLNTLFILFGILFQVGIALLFNELAGKYFKKVTQSLMFLPYFISWIVVGVIAYNLFSEDTGVINNTLKSLGASPFHWFTTAWVWPIILVLFSIWKATGYGMVLYLASLTGVDPSYYEAAKIDGATKWQQTRYISLPFLMPTIVTLTLLQVGRIMNADFGMFYAIVGENAAIYRTADVIDTFIFRSLRLNGDIGMASAAGFYQSIISFAIIMLCNKLARRLNEDSSLF</sequence>
<dbReference type="OrthoDB" id="9785836at2"/>
<dbReference type="InterPro" id="IPR051393">
    <property type="entry name" value="ABC_transporter_permease"/>
</dbReference>
<keyword evidence="6 7" id="KW-0472">Membrane</keyword>
<organism evidence="9 10">
    <name type="scientific">Cohnella fermenti</name>
    <dbReference type="NCBI Taxonomy" id="2565925"/>
    <lineage>
        <taxon>Bacteria</taxon>
        <taxon>Bacillati</taxon>
        <taxon>Bacillota</taxon>
        <taxon>Bacilli</taxon>
        <taxon>Bacillales</taxon>
        <taxon>Paenibacillaceae</taxon>
        <taxon>Cohnella</taxon>
    </lineage>
</organism>
<dbReference type="PANTHER" id="PTHR30193">
    <property type="entry name" value="ABC TRANSPORTER PERMEASE PROTEIN"/>
    <property type="match status" value="1"/>
</dbReference>
<evidence type="ECO:0000259" key="8">
    <source>
        <dbReference type="PROSITE" id="PS50928"/>
    </source>
</evidence>
<keyword evidence="2 7" id="KW-0813">Transport</keyword>
<evidence type="ECO:0000256" key="2">
    <source>
        <dbReference type="ARBA" id="ARBA00022448"/>
    </source>
</evidence>
<keyword evidence="4 7" id="KW-0812">Transmembrane</keyword>
<protein>
    <submittedName>
        <fullName evidence="9">Sugar ABC transporter permease</fullName>
    </submittedName>
</protein>
<feature type="transmembrane region" description="Helical" evidence="7">
    <location>
        <begin position="118"/>
        <end position="137"/>
    </location>
</feature>
<dbReference type="PANTHER" id="PTHR30193:SF44">
    <property type="entry name" value="LACTOSE TRANSPORT SYSTEM PERMEASE PROTEIN LACF"/>
    <property type="match status" value="1"/>
</dbReference>
<dbReference type="Gene3D" id="1.10.3720.10">
    <property type="entry name" value="MetI-like"/>
    <property type="match status" value="1"/>
</dbReference>
<feature type="transmembrane region" description="Helical" evidence="7">
    <location>
        <begin position="157"/>
        <end position="176"/>
    </location>
</feature>
<dbReference type="Proteomes" id="UP000310636">
    <property type="component" value="Unassembled WGS sequence"/>
</dbReference>
<dbReference type="PROSITE" id="PS50928">
    <property type="entry name" value="ABC_TM1"/>
    <property type="match status" value="1"/>
</dbReference>
<evidence type="ECO:0000313" key="9">
    <source>
        <dbReference type="EMBL" id="THF77809.1"/>
    </source>
</evidence>
<name>A0A4S4BSG0_9BACL</name>
<evidence type="ECO:0000256" key="3">
    <source>
        <dbReference type="ARBA" id="ARBA00022475"/>
    </source>
</evidence>
<feature type="transmembrane region" description="Helical" evidence="7">
    <location>
        <begin position="21"/>
        <end position="42"/>
    </location>
</feature>
<evidence type="ECO:0000256" key="5">
    <source>
        <dbReference type="ARBA" id="ARBA00022989"/>
    </source>
</evidence>
<evidence type="ECO:0000256" key="1">
    <source>
        <dbReference type="ARBA" id="ARBA00004651"/>
    </source>
</evidence>
<reference evidence="9 10" key="1">
    <citation type="submission" date="2019-04" db="EMBL/GenBank/DDBJ databases">
        <title>Cohnella sp. nov. isolated from preserved vegetables.</title>
        <authorList>
            <person name="Lin S.-Y."/>
            <person name="Hung M.-H."/>
            <person name="Young C.-C."/>
        </authorList>
    </citation>
    <scope>NUCLEOTIDE SEQUENCE [LARGE SCALE GENOMIC DNA]</scope>
    <source>
        <strain evidence="9 10">CC-MHH1044</strain>
    </source>
</reference>
<comment type="caution">
    <text evidence="9">The sequence shown here is derived from an EMBL/GenBank/DDBJ whole genome shotgun (WGS) entry which is preliminary data.</text>
</comment>
<evidence type="ECO:0000313" key="10">
    <source>
        <dbReference type="Proteomes" id="UP000310636"/>
    </source>
</evidence>
<evidence type="ECO:0000256" key="4">
    <source>
        <dbReference type="ARBA" id="ARBA00022692"/>
    </source>
</evidence>
<gene>
    <name evidence="9" type="ORF">E6C55_15855</name>
</gene>
<comment type="subcellular location">
    <subcellularLocation>
        <location evidence="1 7">Cell membrane</location>
        <topology evidence="1 7">Multi-pass membrane protein</topology>
    </subcellularLocation>
</comment>
<feature type="domain" description="ABC transmembrane type-1" evidence="8">
    <location>
        <begin position="78"/>
        <end position="295"/>
    </location>
</feature>
<feature type="transmembrane region" description="Helical" evidence="7">
    <location>
        <begin position="274"/>
        <end position="295"/>
    </location>
</feature>
<keyword evidence="5 7" id="KW-1133">Transmembrane helix</keyword>
<dbReference type="InterPro" id="IPR000515">
    <property type="entry name" value="MetI-like"/>
</dbReference>
<evidence type="ECO:0000256" key="7">
    <source>
        <dbReference type="RuleBase" id="RU363032"/>
    </source>
</evidence>
<evidence type="ECO:0000256" key="6">
    <source>
        <dbReference type="ARBA" id="ARBA00023136"/>
    </source>
</evidence>
<comment type="similarity">
    <text evidence="7">Belongs to the binding-protein-dependent transport system permease family.</text>
</comment>
<dbReference type="RefSeq" id="WP_136370783.1">
    <property type="nucleotide sequence ID" value="NZ_SSOB01000018.1"/>
</dbReference>
<dbReference type="SUPFAM" id="SSF161098">
    <property type="entry name" value="MetI-like"/>
    <property type="match status" value="1"/>
</dbReference>
<dbReference type="EMBL" id="SSOB01000018">
    <property type="protein sequence ID" value="THF77809.1"/>
    <property type="molecule type" value="Genomic_DNA"/>
</dbReference>
<feature type="transmembrane region" description="Helical" evidence="7">
    <location>
        <begin position="82"/>
        <end position="106"/>
    </location>
</feature>
<dbReference type="GO" id="GO:0005886">
    <property type="term" value="C:plasma membrane"/>
    <property type="evidence" value="ECO:0007669"/>
    <property type="project" value="UniProtKB-SubCell"/>
</dbReference>
<dbReference type="AlphaFoldDB" id="A0A4S4BSG0"/>
<accession>A0A4S4BSG0</accession>